<name>A0ABS8AP87_9BACT</name>
<sequence length="113" mass="12408">MKKFFLYPVVLLVSGCLSAKVAPDTPDPAFAYQQTNGQISLTSTSSAMQTKIIRQQQIGDTLFITYRKGAFLKPSSIVPLTAQTHYLQCAGRRYKVAKTASGFQLDETQAASR</sequence>
<accession>A0ABS8AP87</accession>
<dbReference type="EMBL" id="JAJADR010000001">
    <property type="protein sequence ID" value="MCB2406551.1"/>
    <property type="molecule type" value="Genomic_DNA"/>
</dbReference>
<keyword evidence="3" id="KW-1185">Reference proteome</keyword>
<feature type="chain" id="PRO_5047449220" description="Lipoprotein" evidence="1">
    <location>
        <begin position="20"/>
        <end position="113"/>
    </location>
</feature>
<evidence type="ECO:0000313" key="3">
    <source>
        <dbReference type="Proteomes" id="UP001165296"/>
    </source>
</evidence>
<gene>
    <name evidence="2" type="ORF">LGH74_01055</name>
</gene>
<keyword evidence="1" id="KW-0732">Signal</keyword>
<comment type="caution">
    <text evidence="2">The sequence shown here is derived from an EMBL/GenBank/DDBJ whole genome shotgun (WGS) entry which is preliminary data.</text>
</comment>
<dbReference type="PROSITE" id="PS51257">
    <property type="entry name" value="PROKAR_LIPOPROTEIN"/>
    <property type="match status" value="1"/>
</dbReference>
<evidence type="ECO:0000313" key="2">
    <source>
        <dbReference type="EMBL" id="MCB2406551.1"/>
    </source>
</evidence>
<proteinExistence type="predicted"/>
<dbReference type="Proteomes" id="UP001165296">
    <property type="component" value="Unassembled WGS sequence"/>
</dbReference>
<evidence type="ECO:0000256" key="1">
    <source>
        <dbReference type="SAM" id="SignalP"/>
    </source>
</evidence>
<feature type="signal peptide" evidence="1">
    <location>
        <begin position="1"/>
        <end position="19"/>
    </location>
</feature>
<organism evidence="2 3">
    <name type="scientific">Hymenobacter lucidus</name>
    <dbReference type="NCBI Taxonomy" id="2880930"/>
    <lineage>
        <taxon>Bacteria</taxon>
        <taxon>Pseudomonadati</taxon>
        <taxon>Bacteroidota</taxon>
        <taxon>Cytophagia</taxon>
        <taxon>Cytophagales</taxon>
        <taxon>Hymenobacteraceae</taxon>
        <taxon>Hymenobacter</taxon>
    </lineage>
</organism>
<dbReference type="RefSeq" id="WP_226170574.1">
    <property type="nucleotide sequence ID" value="NZ_JAJADR010000001.1"/>
</dbReference>
<protein>
    <recommendedName>
        <fullName evidence="4">Lipoprotein</fullName>
    </recommendedName>
</protein>
<evidence type="ECO:0008006" key="4">
    <source>
        <dbReference type="Google" id="ProtNLM"/>
    </source>
</evidence>
<reference evidence="2" key="1">
    <citation type="submission" date="2021-10" db="EMBL/GenBank/DDBJ databases">
        <authorList>
            <person name="Dean J.D."/>
            <person name="Kim M.K."/>
            <person name="Newey C.N."/>
            <person name="Stoker T.S."/>
            <person name="Thompson D.W."/>
            <person name="Grose J.H."/>
        </authorList>
    </citation>
    <scope>NUCLEOTIDE SEQUENCE</scope>
    <source>
        <strain evidence="2">BT178</strain>
    </source>
</reference>